<gene>
    <name evidence="2" type="ORF">EUA06_16265</name>
</gene>
<organism evidence="2 3">
    <name type="scientific">Nocardioides glacieisoli</name>
    <dbReference type="NCBI Taxonomy" id="1168730"/>
    <lineage>
        <taxon>Bacteria</taxon>
        <taxon>Bacillati</taxon>
        <taxon>Actinomycetota</taxon>
        <taxon>Actinomycetes</taxon>
        <taxon>Propionibacteriales</taxon>
        <taxon>Nocardioidaceae</taxon>
        <taxon>Nocardioides</taxon>
    </lineage>
</organism>
<evidence type="ECO:0000313" key="3">
    <source>
        <dbReference type="Proteomes" id="UP000291838"/>
    </source>
</evidence>
<evidence type="ECO:0008006" key="4">
    <source>
        <dbReference type="Google" id="ProtNLM"/>
    </source>
</evidence>
<keyword evidence="3" id="KW-1185">Reference proteome</keyword>
<dbReference type="InterPro" id="IPR013784">
    <property type="entry name" value="Carb-bd-like_fold"/>
</dbReference>
<dbReference type="EMBL" id="SDWS01000007">
    <property type="protein sequence ID" value="RYB89523.1"/>
    <property type="molecule type" value="Genomic_DNA"/>
</dbReference>
<dbReference type="RefSeq" id="WP_129477680.1">
    <property type="nucleotide sequence ID" value="NZ_SDWS01000007.1"/>
</dbReference>
<dbReference type="SUPFAM" id="SSF49452">
    <property type="entry name" value="Starch-binding domain-like"/>
    <property type="match status" value="1"/>
</dbReference>
<dbReference type="GO" id="GO:0030246">
    <property type="term" value="F:carbohydrate binding"/>
    <property type="evidence" value="ECO:0007669"/>
    <property type="project" value="InterPro"/>
</dbReference>
<evidence type="ECO:0000256" key="1">
    <source>
        <dbReference type="SAM" id="SignalP"/>
    </source>
</evidence>
<dbReference type="OrthoDB" id="3775116at2"/>
<accession>A0A4Q2RQL9</accession>
<name>A0A4Q2RQL9_9ACTN</name>
<proteinExistence type="predicted"/>
<feature type="chain" id="PRO_5038926924" description="Alpha-amylase" evidence="1">
    <location>
        <begin position="31"/>
        <end position="569"/>
    </location>
</feature>
<dbReference type="Proteomes" id="UP000291838">
    <property type="component" value="Unassembled WGS sequence"/>
</dbReference>
<comment type="caution">
    <text evidence="2">The sequence shown here is derived from an EMBL/GenBank/DDBJ whole genome shotgun (WGS) entry which is preliminary data.</text>
</comment>
<reference evidence="2 3" key="1">
    <citation type="submission" date="2019-01" db="EMBL/GenBank/DDBJ databases">
        <title>Novel species of Nocardioides.</title>
        <authorList>
            <person name="Liu Q."/>
            <person name="Xin Y.-H."/>
        </authorList>
    </citation>
    <scope>NUCLEOTIDE SEQUENCE [LARGE SCALE GENOMIC DNA]</scope>
    <source>
        <strain evidence="2 3">HLT3-15</strain>
    </source>
</reference>
<feature type="signal peptide" evidence="1">
    <location>
        <begin position="1"/>
        <end position="30"/>
    </location>
</feature>
<sequence length="569" mass="59266">MSARLRRPAVALITTTLAAGVLAIAPAASAVDGTLSGTVTGPGGALLGDVRVELYQFDTEDGRWRDTGDFTDTGSDGAYTFSVPEGEYAVGFDDYTDTYAAEFYNDADVVEDADPVTVPGAPLATALVPAAHVTGTVLYPNGDPLTFATVVAYRPVVVDGETEYRQVGFDHTAGFFNPDALPGSYDIGGLPGGDYLIEFEAYAPQGMHAYAIEYYDNAPNRYVADLVTVADGGTPDVPIDAQLELDSEISGAVYDTTSGTPTDNGTAVVYAKVDDAYLEIEEVDVQSDGSYVIDGLSADTYYVRFRADVAGGRAQEYWDDQPSVLTATGIELGVGETEGAISPVLAFGQNQSPSLQPVTDPTISGTPQVGSTLTASPGTWSPSPTSIRYAWFAGEELRQDTSSNTYVPVVADIGREISVDVYVTATGYDTSRGSAVASGVVVPAPAQPVVTTPVVVPSVVTPPVVTPPVVDVAAGLAAGLAAVLKGVDTSGKPKVGKTIKVTGLDAMFRASTAVSYKFQWYAGTKKIKKATKSKLKVTKAMKGKKLAVKVTATAASTSRSVKLKVGKVS</sequence>
<protein>
    <recommendedName>
        <fullName evidence="4">Alpha-amylase</fullName>
    </recommendedName>
</protein>
<keyword evidence="1" id="KW-0732">Signal</keyword>
<evidence type="ECO:0000313" key="2">
    <source>
        <dbReference type="EMBL" id="RYB89523.1"/>
    </source>
</evidence>
<dbReference type="Gene3D" id="2.60.40.2700">
    <property type="match status" value="2"/>
</dbReference>
<dbReference type="AlphaFoldDB" id="A0A4Q2RQL9"/>